<dbReference type="EMBL" id="JANHOG010000589">
    <property type="protein sequence ID" value="KAJ3553012.1"/>
    <property type="molecule type" value="Genomic_DNA"/>
</dbReference>
<evidence type="ECO:0000313" key="2">
    <source>
        <dbReference type="Proteomes" id="UP001148662"/>
    </source>
</evidence>
<organism evidence="1 2">
    <name type="scientific">Phlebia brevispora</name>
    <dbReference type="NCBI Taxonomy" id="194682"/>
    <lineage>
        <taxon>Eukaryota</taxon>
        <taxon>Fungi</taxon>
        <taxon>Dikarya</taxon>
        <taxon>Basidiomycota</taxon>
        <taxon>Agaricomycotina</taxon>
        <taxon>Agaricomycetes</taxon>
        <taxon>Polyporales</taxon>
        <taxon>Meruliaceae</taxon>
        <taxon>Phlebia</taxon>
    </lineage>
</organism>
<evidence type="ECO:0000313" key="1">
    <source>
        <dbReference type="EMBL" id="KAJ3553012.1"/>
    </source>
</evidence>
<proteinExistence type="predicted"/>
<keyword evidence="2" id="KW-1185">Reference proteome</keyword>
<sequence>MLVEDTSEPRLSSQDLMKRARSDAGLHKLKELIVPRRSIEELRTIFKPIDGDWFSQRGPTSMGGPVLPVTRVKQEAAEVGPPSASTSRTTVRVKEEHTATRVKSESLGVIEILDSDEEEDARVKAVTEELAAQSRADPIVIDDSDDEGTSQLPHLLHQIPHHQQEHQGFDVSETKDLRIIAWYMNSEPGLPFLVKNVPSTFSIARMPAVCLFLNLDPGDNNHSTVQSFDPKHPQRGWCNRDITRHYVRPGNTLVLRLPDVTVWKWQFEKECRHIALHSGWPEDECRVQDEYEPEPPPHQDALETAEWASYTMSSAMRAHRKASWGKDGNVAHDGGRGNRGMGRQRKWRRARRVLWDDGEIDRECAVPGMGRDLPRQDARCPEDSQDIIPGCYDGLRRTARERRSLGEWPWTMEGCKRSGRSAQKSLWDMSHGESQMDCACFLPGLGIAKRMLTSYRGEGGAVFSGAETLFARSYLCTGDHITISYRAVFSFKADIVPREASVRALLFAGDHKFMPTPSSDDHHIGCSSNNEHSERLSECPLSSPDCVLSVG</sequence>
<comment type="caution">
    <text evidence="1">The sequence shown here is derived from an EMBL/GenBank/DDBJ whole genome shotgun (WGS) entry which is preliminary data.</text>
</comment>
<gene>
    <name evidence="1" type="ORF">NM688_g3843</name>
</gene>
<reference evidence="1" key="1">
    <citation type="submission" date="2022-07" db="EMBL/GenBank/DDBJ databases">
        <title>Genome Sequence of Phlebia brevispora.</title>
        <authorList>
            <person name="Buettner E."/>
        </authorList>
    </citation>
    <scope>NUCLEOTIDE SEQUENCE</scope>
    <source>
        <strain evidence="1">MPL23</strain>
    </source>
</reference>
<accession>A0ACC1T4L0</accession>
<dbReference type="Proteomes" id="UP001148662">
    <property type="component" value="Unassembled WGS sequence"/>
</dbReference>
<protein>
    <submittedName>
        <fullName evidence="1">Uncharacterized protein</fullName>
    </submittedName>
</protein>
<name>A0ACC1T4L0_9APHY</name>